<name>A0AAD6TT00_9AGAR</name>
<evidence type="ECO:0000313" key="2">
    <source>
        <dbReference type="EMBL" id="KAJ7076636.1"/>
    </source>
</evidence>
<sequence>MQRTLRERRGFTLSLSFAHAAPNIPARGHTGPNAGNLPRRKRRVVPLDVPEPVDMRNRSAAPSMIEERLVFIASLRPGIGQELRTGARRRSGISKEEGIQLLKGMIAQAPGATAT</sequence>
<reference evidence="2" key="1">
    <citation type="submission" date="2023-03" db="EMBL/GenBank/DDBJ databases">
        <title>Massive genome expansion in bonnet fungi (Mycena s.s.) driven by repeated elements and novel gene families across ecological guilds.</title>
        <authorList>
            <consortium name="Lawrence Berkeley National Laboratory"/>
            <person name="Harder C.B."/>
            <person name="Miyauchi S."/>
            <person name="Viragh M."/>
            <person name="Kuo A."/>
            <person name="Thoen E."/>
            <person name="Andreopoulos B."/>
            <person name="Lu D."/>
            <person name="Skrede I."/>
            <person name="Drula E."/>
            <person name="Henrissat B."/>
            <person name="Morin E."/>
            <person name="Kohler A."/>
            <person name="Barry K."/>
            <person name="LaButti K."/>
            <person name="Morin E."/>
            <person name="Salamov A."/>
            <person name="Lipzen A."/>
            <person name="Mereny Z."/>
            <person name="Hegedus B."/>
            <person name="Baldrian P."/>
            <person name="Stursova M."/>
            <person name="Weitz H."/>
            <person name="Taylor A."/>
            <person name="Grigoriev I.V."/>
            <person name="Nagy L.G."/>
            <person name="Martin F."/>
            <person name="Kauserud H."/>
        </authorList>
    </citation>
    <scope>NUCLEOTIDE SEQUENCE</scope>
    <source>
        <strain evidence="2">CBHHK173m</strain>
    </source>
</reference>
<dbReference type="AlphaFoldDB" id="A0AAD6TT00"/>
<comment type="caution">
    <text evidence="2">The sequence shown here is derived from an EMBL/GenBank/DDBJ whole genome shotgun (WGS) entry which is preliminary data.</text>
</comment>
<evidence type="ECO:0000256" key="1">
    <source>
        <dbReference type="SAM" id="MobiDB-lite"/>
    </source>
</evidence>
<accession>A0AAD6TT00</accession>
<organism evidence="2 3">
    <name type="scientific">Mycena belliarum</name>
    <dbReference type="NCBI Taxonomy" id="1033014"/>
    <lineage>
        <taxon>Eukaryota</taxon>
        <taxon>Fungi</taxon>
        <taxon>Dikarya</taxon>
        <taxon>Basidiomycota</taxon>
        <taxon>Agaricomycotina</taxon>
        <taxon>Agaricomycetes</taxon>
        <taxon>Agaricomycetidae</taxon>
        <taxon>Agaricales</taxon>
        <taxon>Marasmiineae</taxon>
        <taxon>Mycenaceae</taxon>
        <taxon>Mycena</taxon>
    </lineage>
</organism>
<protein>
    <submittedName>
        <fullName evidence="2">Uncharacterized protein</fullName>
    </submittedName>
</protein>
<proteinExistence type="predicted"/>
<keyword evidence="3" id="KW-1185">Reference proteome</keyword>
<dbReference type="EMBL" id="JARJCN010000079">
    <property type="protein sequence ID" value="KAJ7076636.1"/>
    <property type="molecule type" value="Genomic_DNA"/>
</dbReference>
<dbReference type="Proteomes" id="UP001222325">
    <property type="component" value="Unassembled WGS sequence"/>
</dbReference>
<evidence type="ECO:0000313" key="3">
    <source>
        <dbReference type="Proteomes" id="UP001222325"/>
    </source>
</evidence>
<gene>
    <name evidence="2" type="ORF">B0H15DRAFT_955494</name>
</gene>
<feature type="region of interest" description="Disordered" evidence="1">
    <location>
        <begin position="21"/>
        <end position="42"/>
    </location>
</feature>